<protein>
    <recommendedName>
        <fullName evidence="2">RUN domain-containing protein</fullName>
    </recommendedName>
</protein>
<reference evidence="3" key="3">
    <citation type="journal article" date="2019" name="G3 (Bethesda)">
        <title>Hybrid Assembly of the Genome of the Entomopathogenic Nematode Steinernema carpocapsae Identifies the X-Chromosome.</title>
        <authorList>
            <person name="Serra L."/>
            <person name="Macchietto M."/>
            <person name="Macias-Munoz A."/>
            <person name="McGill C.J."/>
            <person name="Rodriguez I.M."/>
            <person name="Rodriguez B."/>
            <person name="Murad R."/>
            <person name="Mortazavi A."/>
        </authorList>
    </citation>
    <scope>NUCLEOTIDE SEQUENCE [LARGE SCALE GENOMIC DNA]</scope>
    <source>
        <strain evidence="3">ALL</strain>
    </source>
</reference>
<organism evidence="3">
    <name type="scientific">Steinernema carpocapsae</name>
    <name type="common">Entomopathogenic nematode</name>
    <dbReference type="NCBI Taxonomy" id="34508"/>
    <lineage>
        <taxon>Eukaryota</taxon>
        <taxon>Metazoa</taxon>
        <taxon>Ecdysozoa</taxon>
        <taxon>Nematoda</taxon>
        <taxon>Chromadorea</taxon>
        <taxon>Rhabditida</taxon>
        <taxon>Tylenchina</taxon>
        <taxon>Panagrolaimomorpha</taxon>
        <taxon>Strongyloidoidea</taxon>
        <taxon>Steinernematidae</taxon>
        <taxon>Steinernema</taxon>
    </lineage>
</organism>
<dbReference type="Gene3D" id="1.20.58.900">
    <property type="match status" value="1"/>
</dbReference>
<dbReference type="Pfam" id="PF02759">
    <property type="entry name" value="RUN"/>
    <property type="match status" value="1"/>
</dbReference>
<dbReference type="InterPro" id="IPR047335">
    <property type="entry name" value="RUFY1-3"/>
</dbReference>
<evidence type="ECO:0000256" key="1">
    <source>
        <dbReference type="ARBA" id="ARBA00023054"/>
    </source>
</evidence>
<dbReference type="PROSITE" id="PS50826">
    <property type="entry name" value="RUN"/>
    <property type="match status" value="1"/>
</dbReference>
<dbReference type="CDD" id="cd17681">
    <property type="entry name" value="RUN_RUFY1_like"/>
    <property type="match status" value="1"/>
</dbReference>
<evidence type="ECO:0000313" key="3">
    <source>
        <dbReference type="EMBL" id="TMS39850.1"/>
    </source>
</evidence>
<evidence type="ECO:0000259" key="2">
    <source>
        <dbReference type="PROSITE" id="PS50826"/>
    </source>
</evidence>
<dbReference type="SMART" id="SM00593">
    <property type="entry name" value="RUN"/>
    <property type="match status" value="1"/>
</dbReference>
<dbReference type="STRING" id="34508.A0A4U8V1P8"/>
<feature type="domain" description="RUN" evidence="2">
    <location>
        <begin position="57"/>
        <end position="194"/>
    </location>
</feature>
<dbReference type="InterPro" id="IPR037213">
    <property type="entry name" value="Run_dom_sf"/>
</dbReference>
<dbReference type="OrthoDB" id="79871at2759"/>
<comment type="caution">
    <text evidence="3">The sequence shown here is derived from an EMBL/GenBank/DDBJ whole genome shotgun (WGS) entry which is preliminary data.</text>
</comment>
<dbReference type="PANTHER" id="PTHR45956">
    <property type="entry name" value="RUN AND FYVE DOMAIN-CONTAINING PROTEIN 2-LIKE PROTEIN"/>
    <property type="match status" value="1"/>
</dbReference>
<dbReference type="PANTHER" id="PTHR45956:SF6">
    <property type="entry name" value="RUN DOMAIN-CONTAINING PROTEIN"/>
    <property type="match status" value="1"/>
</dbReference>
<reference evidence="3" key="2">
    <citation type="journal article" date="2015" name="Genome Biol.">
        <title>Comparative genomics of Steinernema reveals deeply conserved gene regulatory networks.</title>
        <authorList>
            <person name="Dillman A.R."/>
            <person name="Macchietto M."/>
            <person name="Porter C.F."/>
            <person name="Rogers A."/>
            <person name="Williams B."/>
            <person name="Antoshechkin I."/>
            <person name="Lee M.M."/>
            <person name="Goodwin Z."/>
            <person name="Lu X."/>
            <person name="Lewis E.E."/>
            <person name="Goodrich-Blair H."/>
            <person name="Stock S.P."/>
            <person name="Adams B.J."/>
            <person name="Sternberg P.W."/>
            <person name="Mortazavi A."/>
        </authorList>
    </citation>
    <scope>NUCLEOTIDE SEQUENCE [LARGE SCALE GENOMIC DNA]</scope>
    <source>
        <strain evidence="3">ALL</strain>
    </source>
</reference>
<dbReference type="GO" id="GO:0005737">
    <property type="term" value="C:cytoplasm"/>
    <property type="evidence" value="ECO:0007669"/>
    <property type="project" value="TreeGrafter"/>
</dbReference>
<dbReference type="EMBL" id="AZBU02000001">
    <property type="protein sequence ID" value="TMS39850.1"/>
    <property type="molecule type" value="Genomic_DNA"/>
</dbReference>
<accession>A0A4U8V1P8</accession>
<sequence length="200" mass="22819">MNVASSLLASVGLADEARPSKTETTHRENERKNLALITRLVLRSFLEQSMRGSRILETDTQEISDLFIILEKTLWHGFRSSASKALLPLRSPDAELWSFLGTVAHHKHRDMVESYKCIDQLTNLTSSIAKVRAFLRISIMQKKLADYFQNITTARNLHVYYESWALLRQEDSISLTGALIGLNVLDCNLQLENDYLQQQP</sequence>
<dbReference type="SUPFAM" id="SSF140741">
    <property type="entry name" value="RUN domain-like"/>
    <property type="match status" value="1"/>
</dbReference>
<dbReference type="AlphaFoldDB" id="A0A4U8V1P8"/>
<reference evidence="3" key="1">
    <citation type="submission" date="2013-11" db="EMBL/GenBank/DDBJ databases">
        <authorList>
            <person name="Sternberg P."/>
            <person name="Dillman A."/>
            <person name="Macchietto M."/>
        </authorList>
    </citation>
    <scope>NUCLEOTIDE SEQUENCE</scope>
    <source>
        <strain evidence="3">ALL</strain>
    </source>
</reference>
<name>A0A4U8V1P8_STECR</name>
<proteinExistence type="predicted"/>
<gene>
    <name evidence="3" type="ORF">L596_006317</name>
</gene>
<dbReference type="InterPro" id="IPR004012">
    <property type="entry name" value="Run_dom"/>
</dbReference>
<keyword evidence="1" id="KW-0175">Coiled coil</keyword>